<feature type="non-terminal residue" evidence="1">
    <location>
        <position position="192"/>
    </location>
</feature>
<comment type="caution">
    <text evidence="1">The sequence shown here is derived from an EMBL/GenBank/DDBJ whole genome shotgun (WGS) entry which is preliminary data.</text>
</comment>
<protein>
    <submittedName>
        <fullName evidence="1">Uncharacterized protein</fullName>
    </submittedName>
</protein>
<accession>X1PNY7</accession>
<organism evidence="1">
    <name type="scientific">marine sediment metagenome</name>
    <dbReference type="NCBI Taxonomy" id="412755"/>
    <lineage>
        <taxon>unclassified sequences</taxon>
        <taxon>metagenomes</taxon>
        <taxon>ecological metagenomes</taxon>
    </lineage>
</organism>
<name>X1PNY7_9ZZZZ</name>
<dbReference type="AlphaFoldDB" id="X1PNY7"/>
<dbReference type="EMBL" id="BARV01030387">
    <property type="protein sequence ID" value="GAI40755.1"/>
    <property type="molecule type" value="Genomic_DNA"/>
</dbReference>
<evidence type="ECO:0000313" key="1">
    <source>
        <dbReference type="EMBL" id="GAI40755.1"/>
    </source>
</evidence>
<sequence length="192" mass="22198">MSKMAKNVYEDFLRLTGFEEDEMAEYLPKWRKASAKLGLTEEDIKFATEEQLPTYFAVEMEGVRKLLGCFVKETIDLTRAGEYKDKGVKIVYGILPAILHFYYALKLTAPEKVFVSFPDIFLTMVLNGFFHKLTPYLEEAEKAGIPYGCRHCALNKTRYAARRLEVIPSPDINWIWGFICDEAPKTDEFIRL</sequence>
<proteinExistence type="predicted"/>
<reference evidence="1" key="1">
    <citation type="journal article" date="2014" name="Front. Microbiol.">
        <title>High frequency of phylogenetically diverse reductive dehalogenase-homologous genes in deep subseafloor sedimentary metagenomes.</title>
        <authorList>
            <person name="Kawai M."/>
            <person name="Futagami T."/>
            <person name="Toyoda A."/>
            <person name="Takaki Y."/>
            <person name="Nishi S."/>
            <person name="Hori S."/>
            <person name="Arai W."/>
            <person name="Tsubouchi T."/>
            <person name="Morono Y."/>
            <person name="Uchiyama I."/>
            <person name="Ito T."/>
            <person name="Fujiyama A."/>
            <person name="Inagaki F."/>
            <person name="Takami H."/>
        </authorList>
    </citation>
    <scope>NUCLEOTIDE SEQUENCE</scope>
    <source>
        <strain evidence="1">Expedition CK06-06</strain>
    </source>
</reference>
<gene>
    <name evidence="1" type="ORF">S06H3_48274</name>
</gene>